<feature type="signal peptide" evidence="5">
    <location>
        <begin position="1"/>
        <end position="30"/>
    </location>
</feature>
<dbReference type="RefSeq" id="WP_132921958.1">
    <property type="nucleotide sequence ID" value="NZ_SJOI01000001.1"/>
</dbReference>
<dbReference type="Gene3D" id="3.90.76.10">
    <property type="entry name" value="Dipeptide-binding Protein, Domain 1"/>
    <property type="match status" value="1"/>
</dbReference>
<dbReference type="FunFam" id="3.10.105.10:FF:000001">
    <property type="entry name" value="Oligopeptide ABC transporter, oligopeptide-binding protein"/>
    <property type="match status" value="1"/>
</dbReference>
<evidence type="ECO:0000259" key="6">
    <source>
        <dbReference type="Pfam" id="PF00496"/>
    </source>
</evidence>
<keyword evidence="8" id="KW-1185">Reference proteome</keyword>
<evidence type="ECO:0000256" key="4">
    <source>
        <dbReference type="ARBA" id="ARBA00022729"/>
    </source>
</evidence>
<comment type="similarity">
    <text evidence="2">Belongs to the bacterial solute-binding protein 5 family.</text>
</comment>
<evidence type="ECO:0000313" key="8">
    <source>
        <dbReference type="Proteomes" id="UP000294555"/>
    </source>
</evidence>
<name>A0A4V2Q2I7_9GAMM</name>
<feature type="domain" description="Solute-binding protein family 5" evidence="6">
    <location>
        <begin position="85"/>
        <end position="465"/>
    </location>
</feature>
<gene>
    <name evidence="7" type="ORF">EZJ58_1099</name>
</gene>
<feature type="chain" id="PRO_5020629612" evidence="5">
    <location>
        <begin position="31"/>
        <end position="545"/>
    </location>
</feature>
<evidence type="ECO:0000256" key="1">
    <source>
        <dbReference type="ARBA" id="ARBA00004196"/>
    </source>
</evidence>
<dbReference type="PANTHER" id="PTHR30290">
    <property type="entry name" value="PERIPLASMIC BINDING COMPONENT OF ABC TRANSPORTER"/>
    <property type="match status" value="1"/>
</dbReference>
<dbReference type="PANTHER" id="PTHR30290:SF10">
    <property type="entry name" value="PERIPLASMIC OLIGOPEPTIDE-BINDING PROTEIN-RELATED"/>
    <property type="match status" value="1"/>
</dbReference>
<dbReference type="GO" id="GO:0030288">
    <property type="term" value="C:outer membrane-bounded periplasmic space"/>
    <property type="evidence" value="ECO:0007669"/>
    <property type="project" value="TreeGrafter"/>
</dbReference>
<protein>
    <submittedName>
        <fullName evidence="7">Oligopeptide transport system substrate-binding protein</fullName>
    </submittedName>
</protein>
<dbReference type="AlphaFoldDB" id="A0A4V2Q2I7"/>
<dbReference type="GO" id="GO:0015833">
    <property type="term" value="P:peptide transport"/>
    <property type="evidence" value="ECO:0007669"/>
    <property type="project" value="TreeGrafter"/>
</dbReference>
<keyword evidence="4 5" id="KW-0732">Signal</keyword>
<dbReference type="GO" id="GO:0043190">
    <property type="term" value="C:ATP-binding cassette (ABC) transporter complex"/>
    <property type="evidence" value="ECO:0007669"/>
    <property type="project" value="InterPro"/>
</dbReference>
<dbReference type="CDD" id="cd08504">
    <property type="entry name" value="PBP2_OppA"/>
    <property type="match status" value="1"/>
</dbReference>
<proteinExistence type="inferred from homology"/>
<organism evidence="7 8">
    <name type="scientific">Sodalis ligni</name>
    <dbReference type="NCBI Taxonomy" id="2697027"/>
    <lineage>
        <taxon>Bacteria</taxon>
        <taxon>Pseudomonadati</taxon>
        <taxon>Pseudomonadota</taxon>
        <taxon>Gammaproteobacteria</taxon>
        <taxon>Enterobacterales</taxon>
        <taxon>Bruguierivoracaceae</taxon>
        <taxon>Sodalis</taxon>
    </lineage>
</organism>
<accession>A0A4V2Q2I7</accession>
<dbReference type="Proteomes" id="UP000294555">
    <property type="component" value="Unassembled WGS sequence"/>
</dbReference>
<keyword evidence="3" id="KW-0813">Transport</keyword>
<comment type="caution">
    <text evidence="7">The sequence shown here is derived from an EMBL/GenBank/DDBJ whole genome shotgun (WGS) entry which is preliminary data.</text>
</comment>
<reference evidence="7 8" key="1">
    <citation type="submission" date="2019-02" db="EMBL/GenBank/DDBJ databases">
        <title>Investigation of anaerobic lignin degradation for improved lignocellulosic biofuels.</title>
        <authorList>
            <person name="Deangelis K."/>
        </authorList>
    </citation>
    <scope>NUCLEOTIDE SEQUENCE [LARGE SCALE GENOMIC DNA]</scope>
    <source>
        <strain evidence="7 8">159R</strain>
    </source>
</reference>
<dbReference type="SUPFAM" id="SSF53850">
    <property type="entry name" value="Periplasmic binding protein-like II"/>
    <property type="match status" value="1"/>
</dbReference>
<dbReference type="Gene3D" id="3.10.105.10">
    <property type="entry name" value="Dipeptide-binding Protein, Domain 3"/>
    <property type="match status" value="1"/>
</dbReference>
<evidence type="ECO:0000256" key="5">
    <source>
        <dbReference type="SAM" id="SignalP"/>
    </source>
</evidence>
<dbReference type="Pfam" id="PF00496">
    <property type="entry name" value="SBP_bac_5"/>
    <property type="match status" value="1"/>
</dbReference>
<dbReference type="InterPro" id="IPR030678">
    <property type="entry name" value="Peptide/Ni-bd"/>
</dbReference>
<evidence type="ECO:0000256" key="3">
    <source>
        <dbReference type="ARBA" id="ARBA00022448"/>
    </source>
</evidence>
<dbReference type="InterPro" id="IPR000914">
    <property type="entry name" value="SBP_5_dom"/>
</dbReference>
<dbReference type="EMBL" id="SJOI01000001">
    <property type="protein sequence ID" value="TCL03058.1"/>
    <property type="molecule type" value="Genomic_DNA"/>
</dbReference>
<dbReference type="OrthoDB" id="9801912at2"/>
<dbReference type="FunFam" id="3.90.76.10:FF:000001">
    <property type="entry name" value="Oligopeptide ABC transporter substrate-binding protein"/>
    <property type="match status" value="1"/>
</dbReference>
<dbReference type="GO" id="GO:1904680">
    <property type="term" value="F:peptide transmembrane transporter activity"/>
    <property type="evidence" value="ECO:0007669"/>
    <property type="project" value="TreeGrafter"/>
</dbReference>
<dbReference type="PIRSF" id="PIRSF002741">
    <property type="entry name" value="MppA"/>
    <property type="match status" value="1"/>
</dbReference>
<evidence type="ECO:0000256" key="2">
    <source>
        <dbReference type="ARBA" id="ARBA00005695"/>
    </source>
</evidence>
<sequence>MTACSLFSGGQYVLSLCIGLALLPAAPAFAAAVPPGAELAARQEIVRQNIAEPASLDPHKAESDNEFAIINDFFERLVAVNDDGTVEPRLAASWEQKQPTLWIFHLRPHLTWSNGDALTARDVVSSWRRLVSPDTASPYASYLANMQVANAADIVAGKKPPEALGIKALDDLTLEIRLDQPLSYFMDMLAHQALAPVNSELIHRWGDTWTQPGKFAGSGPFTLQEWVVNEKVVGVRNGRYWDNEHTIIDKVTFLSLVSENSALNRYRSDEIDIVKTVPEIQFAALKKKLGDEVRISPQFGTYFYDINTCKPPFDDVRVRLALNLGLDREIIAADIMGQGQTPAYMFSAPDIGGFKPAPPAYAHWPRERRIAEGKKLLAQAGFGETRPLKFTLLYNTSETHRRLAIAASSMWKKNMGVEATLSNQEWKTLFSSVRSGNFEVSRTGWYADYSNPATFLNNFRSQDSGNYAKYSNADFDRALTKAADASSVSKAMEYYQEAEDILAKDAPGIPIFYHVAARLVKPYIGGYYETRLGYISTKDLYVLHH</sequence>
<comment type="subcellular location">
    <subcellularLocation>
        <location evidence="1">Cell envelope</location>
    </subcellularLocation>
</comment>
<dbReference type="InterPro" id="IPR039424">
    <property type="entry name" value="SBP_5"/>
</dbReference>
<evidence type="ECO:0000313" key="7">
    <source>
        <dbReference type="EMBL" id="TCL03058.1"/>
    </source>
</evidence>
<dbReference type="Gene3D" id="3.40.190.10">
    <property type="entry name" value="Periplasmic binding protein-like II"/>
    <property type="match status" value="1"/>
</dbReference>